<protein>
    <submittedName>
        <fullName evidence="9">Glycosyl transferase</fullName>
    </submittedName>
</protein>
<accession>A0A1F5G3T6</accession>
<evidence type="ECO:0000256" key="4">
    <source>
        <dbReference type="ARBA" id="ARBA00022692"/>
    </source>
</evidence>
<dbReference type="CDD" id="cd04179">
    <property type="entry name" value="DPM_DPG-synthase_like"/>
    <property type="match status" value="1"/>
</dbReference>
<proteinExistence type="predicted"/>
<dbReference type="InterPro" id="IPR050256">
    <property type="entry name" value="Glycosyltransferase_2"/>
</dbReference>
<dbReference type="SUPFAM" id="SSF53448">
    <property type="entry name" value="Nucleotide-diphospho-sugar transferases"/>
    <property type="match status" value="1"/>
</dbReference>
<evidence type="ECO:0000256" key="6">
    <source>
        <dbReference type="ARBA" id="ARBA00022989"/>
    </source>
</evidence>
<evidence type="ECO:0000256" key="2">
    <source>
        <dbReference type="ARBA" id="ARBA00022676"/>
    </source>
</evidence>
<dbReference type="PANTHER" id="PTHR48090:SF3">
    <property type="entry name" value="UNDECAPRENYL-PHOSPHATE 4-DEOXY-4-FORMAMIDO-L-ARABINOSE TRANSFERASE"/>
    <property type="match status" value="1"/>
</dbReference>
<evidence type="ECO:0000256" key="3">
    <source>
        <dbReference type="ARBA" id="ARBA00022679"/>
    </source>
</evidence>
<dbReference type="PANTHER" id="PTHR48090">
    <property type="entry name" value="UNDECAPRENYL-PHOSPHATE 4-DEOXY-4-FORMAMIDO-L-ARABINOSE TRANSFERASE-RELATED"/>
    <property type="match status" value="1"/>
</dbReference>
<dbReference type="AlphaFoldDB" id="A0A1F5G3T6"/>
<name>A0A1F5G3T6_9BACT</name>
<dbReference type="GO" id="GO:0099621">
    <property type="term" value="F:undecaprenyl-phosphate 4-deoxy-4-formamido-L-arabinose transferase activity"/>
    <property type="evidence" value="ECO:0007669"/>
    <property type="project" value="TreeGrafter"/>
</dbReference>
<keyword evidence="4" id="KW-0812">Transmembrane</keyword>
<evidence type="ECO:0000259" key="8">
    <source>
        <dbReference type="Pfam" id="PF00535"/>
    </source>
</evidence>
<keyword evidence="5" id="KW-0448">Lipopolysaccharide biosynthesis</keyword>
<evidence type="ECO:0000313" key="9">
    <source>
        <dbReference type="EMBL" id="OGD86521.1"/>
    </source>
</evidence>
<comment type="caution">
    <text evidence="9">The sequence shown here is derived from an EMBL/GenBank/DDBJ whole genome shotgun (WGS) entry which is preliminary data.</text>
</comment>
<feature type="domain" description="Glycosyltransferase 2-like" evidence="8">
    <location>
        <begin position="14"/>
        <end position="176"/>
    </location>
</feature>
<organism evidence="9 10">
    <name type="scientific">Candidatus Curtissbacteria bacterium RBG_13_35_7</name>
    <dbReference type="NCBI Taxonomy" id="1797705"/>
    <lineage>
        <taxon>Bacteria</taxon>
        <taxon>Candidatus Curtissiibacteriota</taxon>
    </lineage>
</organism>
<evidence type="ECO:0000313" key="10">
    <source>
        <dbReference type="Proteomes" id="UP000176317"/>
    </source>
</evidence>
<dbReference type="GO" id="GO:0005886">
    <property type="term" value="C:plasma membrane"/>
    <property type="evidence" value="ECO:0007669"/>
    <property type="project" value="TreeGrafter"/>
</dbReference>
<dbReference type="Gene3D" id="3.90.550.10">
    <property type="entry name" value="Spore Coat Polysaccharide Biosynthesis Protein SpsA, Chain A"/>
    <property type="match status" value="1"/>
</dbReference>
<keyword evidence="1" id="KW-1003">Cell membrane</keyword>
<keyword evidence="2" id="KW-0328">Glycosyltransferase</keyword>
<dbReference type="EMBL" id="MFAT01000026">
    <property type="protein sequence ID" value="OGD86521.1"/>
    <property type="molecule type" value="Genomic_DNA"/>
</dbReference>
<evidence type="ECO:0000256" key="1">
    <source>
        <dbReference type="ARBA" id="ARBA00022475"/>
    </source>
</evidence>
<keyword evidence="3 9" id="KW-0808">Transferase</keyword>
<gene>
    <name evidence="9" type="ORF">A2164_03375</name>
</gene>
<evidence type="ECO:0000256" key="5">
    <source>
        <dbReference type="ARBA" id="ARBA00022985"/>
    </source>
</evidence>
<reference evidence="9 10" key="1">
    <citation type="journal article" date="2016" name="Nat. Commun.">
        <title>Thousands of microbial genomes shed light on interconnected biogeochemical processes in an aquifer system.</title>
        <authorList>
            <person name="Anantharaman K."/>
            <person name="Brown C.T."/>
            <person name="Hug L.A."/>
            <person name="Sharon I."/>
            <person name="Castelle C.J."/>
            <person name="Probst A.J."/>
            <person name="Thomas B.C."/>
            <person name="Singh A."/>
            <person name="Wilkins M.J."/>
            <person name="Karaoz U."/>
            <person name="Brodie E.L."/>
            <person name="Williams K.H."/>
            <person name="Hubbard S.S."/>
            <person name="Banfield J.F."/>
        </authorList>
    </citation>
    <scope>NUCLEOTIDE SEQUENCE [LARGE SCALE GENOMIC DNA]</scope>
</reference>
<keyword evidence="7" id="KW-0472">Membrane</keyword>
<evidence type="ECO:0000256" key="7">
    <source>
        <dbReference type="ARBA" id="ARBA00023136"/>
    </source>
</evidence>
<dbReference type="Proteomes" id="UP000176317">
    <property type="component" value="Unassembled WGS sequence"/>
</dbReference>
<keyword evidence="6" id="KW-1133">Transmembrane helix</keyword>
<dbReference type="GO" id="GO:0009103">
    <property type="term" value="P:lipopolysaccharide biosynthetic process"/>
    <property type="evidence" value="ECO:0007669"/>
    <property type="project" value="UniProtKB-KW"/>
</dbReference>
<dbReference type="InterPro" id="IPR029044">
    <property type="entry name" value="Nucleotide-diphossugar_trans"/>
</dbReference>
<dbReference type="InterPro" id="IPR001173">
    <property type="entry name" value="Glyco_trans_2-like"/>
</dbReference>
<dbReference type="Pfam" id="PF00535">
    <property type="entry name" value="Glycos_transf_2"/>
    <property type="match status" value="1"/>
</dbReference>
<sequence>MAKVKNLRKKYSISAFFPCYNDAGTIASMVELATLTLKKITSDFEVIVIDDGSSDNSRQILKELSLINPYLKLVFHDKNKGYGGALYSGFSRASKDLVFYTDGDAQYDVSELPNLLAKLSDNVDIVQGYKIKRCDPWYRIVIGDLYNLGVKLAFAIKIRDVDCDFRLIRRSVFDKVKLQHNSGVITVEMVKKFQDERFTFAQVPVTHYFRSYGKSQFFNFKRIAHVAIELLILWKELVLAKWLSINTSKTKMF</sequence>